<keyword evidence="1" id="KW-0732">Signal</keyword>
<feature type="signal peptide" evidence="1">
    <location>
        <begin position="1"/>
        <end position="19"/>
    </location>
</feature>
<feature type="chain" id="PRO_5019056404" description="Histidine kinase" evidence="1">
    <location>
        <begin position="20"/>
        <end position="80"/>
    </location>
</feature>
<comment type="caution">
    <text evidence="2">The sequence shown here is derived from an EMBL/GenBank/DDBJ whole genome shotgun (WGS) entry which is preliminary data.</text>
</comment>
<dbReference type="EMBL" id="SACP01000057">
    <property type="protein sequence ID" value="RVU12488.1"/>
    <property type="molecule type" value="Genomic_DNA"/>
</dbReference>
<sequence>MRILLLPLLAVTAAGAARADEAGACRDGIATIRAELQKNPAEAVRAALRRHLRVAERELDEREYDECLDAVKDARRALAR</sequence>
<reference evidence="2 3" key="1">
    <citation type="submission" date="2019-01" db="EMBL/GenBank/DDBJ databases">
        <authorList>
            <person name="Chen W.-M."/>
        </authorList>
    </citation>
    <scope>NUCLEOTIDE SEQUENCE [LARGE SCALE GENOMIC DNA]</scope>
    <source>
        <strain evidence="2 3">TER-1</strain>
    </source>
</reference>
<keyword evidence="3" id="KW-1185">Reference proteome</keyword>
<proteinExistence type="predicted"/>
<dbReference type="AlphaFoldDB" id="A0A437NRF1"/>
<evidence type="ECO:0000256" key="1">
    <source>
        <dbReference type="SAM" id="SignalP"/>
    </source>
</evidence>
<organism evidence="2 3">
    <name type="scientific">Methylobacterium oryzihabitans</name>
    <dbReference type="NCBI Taxonomy" id="2499852"/>
    <lineage>
        <taxon>Bacteria</taxon>
        <taxon>Pseudomonadati</taxon>
        <taxon>Pseudomonadota</taxon>
        <taxon>Alphaproteobacteria</taxon>
        <taxon>Hyphomicrobiales</taxon>
        <taxon>Methylobacteriaceae</taxon>
        <taxon>Methylobacterium</taxon>
    </lineage>
</organism>
<dbReference type="Proteomes" id="UP000286997">
    <property type="component" value="Unassembled WGS sequence"/>
</dbReference>
<protein>
    <recommendedName>
        <fullName evidence="4">Histidine kinase</fullName>
    </recommendedName>
</protein>
<evidence type="ECO:0000313" key="2">
    <source>
        <dbReference type="EMBL" id="RVU12488.1"/>
    </source>
</evidence>
<gene>
    <name evidence="2" type="ORF">EOE48_27930</name>
</gene>
<accession>A0A437NRF1</accession>
<evidence type="ECO:0008006" key="4">
    <source>
        <dbReference type="Google" id="ProtNLM"/>
    </source>
</evidence>
<evidence type="ECO:0000313" key="3">
    <source>
        <dbReference type="Proteomes" id="UP000286997"/>
    </source>
</evidence>
<name>A0A437NRF1_9HYPH</name>
<dbReference type="RefSeq" id="WP_127734150.1">
    <property type="nucleotide sequence ID" value="NZ_SACP01000057.1"/>
</dbReference>